<dbReference type="Gene3D" id="3.30.310.50">
    <property type="entry name" value="Alpha-D-phosphohexomutase, C-terminal domain"/>
    <property type="match status" value="1"/>
</dbReference>
<gene>
    <name evidence="1" type="ORF">SAMN05216456_0313</name>
</gene>
<dbReference type="RefSeq" id="WP_092419988.1">
    <property type="nucleotide sequence ID" value="NZ_FPCK01000001.1"/>
</dbReference>
<keyword evidence="2" id="KW-1185">Reference proteome</keyword>
<dbReference type="EMBL" id="FPCK01000001">
    <property type="protein sequence ID" value="SFV27583.1"/>
    <property type="molecule type" value="Genomic_DNA"/>
</dbReference>
<dbReference type="Pfam" id="PF09981">
    <property type="entry name" value="DUF2218"/>
    <property type="match status" value="1"/>
</dbReference>
<sequence length="96" mass="10818">MKSSTAYVQTANASRYLQQLCKHWSHRFTVDFTPEEGSIDFGDGEGTVELAASRTQLRVQVSIEDSGDLPGLERVVAEHLARFGFREELIFDWQPG</sequence>
<evidence type="ECO:0008006" key="3">
    <source>
        <dbReference type="Google" id="ProtNLM"/>
    </source>
</evidence>
<proteinExistence type="predicted"/>
<dbReference type="OrthoDB" id="9806511at2"/>
<organism evidence="1 2">
    <name type="scientific">Devosia crocina</name>
    <dbReference type="NCBI Taxonomy" id="429728"/>
    <lineage>
        <taxon>Bacteria</taxon>
        <taxon>Pseudomonadati</taxon>
        <taxon>Pseudomonadota</taxon>
        <taxon>Alphaproteobacteria</taxon>
        <taxon>Hyphomicrobiales</taxon>
        <taxon>Devosiaceae</taxon>
        <taxon>Devosia</taxon>
    </lineage>
</organism>
<reference evidence="1 2" key="1">
    <citation type="submission" date="2016-10" db="EMBL/GenBank/DDBJ databases">
        <authorList>
            <person name="de Groot N.N."/>
        </authorList>
    </citation>
    <scope>NUCLEOTIDE SEQUENCE [LARGE SCALE GENOMIC DNA]</scope>
    <source>
        <strain evidence="1 2">IPL20</strain>
    </source>
</reference>
<accession>A0A1I7MYS6</accession>
<evidence type="ECO:0000313" key="1">
    <source>
        <dbReference type="EMBL" id="SFV27583.1"/>
    </source>
</evidence>
<dbReference type="PIRSF" id="PIRSF028291">
    <property type="entry name" value="UCP028291"/>
    <property type="match status" value="1"/>
</dbReference>
<name>A0A1I7MYS6_9HYPH</name>
<dbReference type="AlphaFoldDB" id="A0A1I7MYS6"/>
<dbReference type="STRING" id="429728.SAMN05216456_0313"/>
<dbReference type="InterPro" id="IPR014543">
    <property type="entry name" value="UCP028291"/>
</dbReference>
<protein>
    <recommendedName>
        <fullName evidence="3">2,4-dihydroxyhept-2-ene-1,7-dioic acid aldolase</fullName>
    </recommendedName>
</protein>
<dbReference type="Proteomes" id="UP000199074">
    <property type="component" value="Unassembled WGS sequence"/>
</dbReference>
<evidence type="ECO:0000313" key="2">
    <source>
        <dbReference type="Proteomes" id="UP000199074"/>
    </source>
</evidence>